<organism evidence="1 2">
    <name type="scientific">Nocardia pulmonis</name>
    <dbReference type="NCBI Taxonomy" id="2951408"/>
    <lineage>
        <taxon>Bacteria</taxon>
        <taxon>Bacillati</taxon>
        <taxon>Actinomycetota</taxon>
        <taxon>Actinomycetes</taxon>
        <taxon>Mycobacteriales</taxon>
        <taxon>Nocardiaceae</taxon>
        <taxon>Nocardia</taxon>
    </lineage>
</organism>
<dbReference type="Proteomes" id="UP001139157">
    <property type="component" value="Unassembled WGS sequence"/>
</dbReference>
<dbReference type="GO" id="GO:0051213">
    <property type="term" value="F:dioxygenase activity"/>
    <property type="evidence" value="ECO:0007669"/>
    <property type="project" value="UniProtKB-KW"/>
</dbReference>
<name>A0A9X2E541_9NOCA</name>
<keyword evidence="1" id="KW-0560">Oxidoreductase</keyword>
<sequence>MRKTMYYAVMNNVDKITKPVLDSFDQLPPDPYLKGDFTFRYRAYGEALVKGDLVHWTEPSDFFQSETINDYAGGLARKFAPLGPEVREFTERFVAEPQLRSMIDAEEFEIGVHQMRVVADGTHTGYPAPEGFHHDGFDYVTVSAIAAHNVNGGVSMLADATDESIIVFDRVMNPGETLVLDDKAMKHYVSPFTPKIPGEARRDVIVVTIKIHA</sequence>
<reference evidence="1" key="1">
    <citation type="submission" date="2022-06" db="EMBL/GenBank/DDBJ databases">
        <title>Novel species in genus nocardia.</title>
        <authorList>
            <person name="Li F."/>
        </authorList>
    </citation>
    <scope>NUCLEOTIDE SEQUENCE</scope>
    <source>
        <strain evidence="1">CDC141</strain>
    </source>
</reference>
<keyword evidence="2" id="KW-1185">Reference proteome</keyword>
<proteinExistence type="predicted"/>
<dbReference type="EMBL" id="JAMRXG010000005">
    <property type="protein sequence ID" value="MCM6774317.1"/>
    <property type="molecule type" value="Genomic_DNA"/>
</dbReference>
<dbReference type="Gene3D" id="2.60.120.620">
    <property type="entry name" value="q2cbj1_9rhob like domain"/>
    <property type="match status" value="1"/>
</dbReference>
<accession>A0A9X2E541</accession>
<dbReference type="AlphaFoldDB" id="A0A9X2E541"/>
<comment type="caution">
    <text evidence="1">The sequence shown here is derived from an EMBL/GenBank/DDBJ whole genome shotgun (WGS) entry which is preliminary data.</text>
</comment>
<dbReference type="InterPro" id="IPR018724">
    <property type="entry name" value="2OG-Fe_dioxygenase"/>
</dbReference>
<keyword evidence="1" id="KW-0223">Dioxygenase</keyword>
<dbReference type="Pfam" id="PF10014">
    <property type="entry name" value="2OG-Fe_Oxy_2"/>
    <property type="match status" value="1"/>
</dbReference>
<protein>
    <submittedName>
        <fullName evidence="1">2OG-Fe dioxygenase family protein</fullName>
    </submittedName>
</protein>
<gene>
    <name evidence="1" type="ORF">NDR86_12610</name>
</gene>
<evidence type="ECO:0000313" key="1">
    <source>
        <dbReference type="EMBL" id="MCM6774317.1"/>
    </source>
</evidence>
<evidence type="ECO:0000313" key="2">
    <source>
        <dbReference type="Proteomes" id="UP001139157"/>
    </source>
</evidence>
<dbReference type="RefSeq" id="WP_251911880.1">
    <property type="nucleotide sequence ID" value="NZ_JAMRXG010000005.1"/>
</dbReference>